<protein>
    <submittedName>
        <fullName evidence="1">Retrovirus-related Pol polyprotein from transposon</fullName>
    </submittedName>
</protein>
<sequence>MCRILCMYRIKLNLLKCAFGVAYGKFFSYMVNQRGIKANPKKIKAFIGMQSPSSPKEVQSLTRRLAILNQFISKATNCFQPFFRTIKREKHFEWTKKLRTPSGNSKPGLEELLCYPSLRMKKCYLFTWRYQTSRQFDISYKPRSSVKKHTLEDFVAVLAHIPEGLFVAQPQKVPTWKLYVDESLGKAGARVQILLISLDENNLNCVLRLEFRALNNTAEYKALLAGLKLA</sequence>
<dbReference type="SUPFAM" id="SSF56672">
    <property type="entry name" value="DNA/RNA polymerases"/>
    <property type="match status" value="1"/>
</dbReference>
<dbReference type="AlphaFoldDB" id="A0ABD1VWL6"/>
<dbReference type="Gene3D" id="3.30.70.270">
    <property type="match status" value="1"/>
</dbReference>
<proteinExistence type="predicted"/>
<name>A0ABD1VWL6_9LAMI</name>
<evidence type="ECO:0000313" key="1">
    <source>
        <dbReference type="EMBL" id="KAL2541800.1"/>
    </source>
</evidence>
<comment type="caution">
    <text evidence="1">The sequence shown here is derived from an EMBL/GenBank/DDBJ whole genome shotgun (WGS) entry which is preliminary data.</text>
</comment>
<reference evidence="2" key="1">
    <citation type="submission" date="2024-07" db="EMBL/GenBank/DDBJ databases">
        <title>Two chromosome-level genome assemblies of Korean endemic species Abeliophyllum distichum and Forsythia ovata (Oleaceae).</title>
        <authorList>
            <person name="Jang H."/>
        </authorList>
    </citation>
    <scope>NUCLEOTIDE SEQUENCE [LARGE SCALE GENOMIC DNA]</scope>
</reference>
<gene>
    <name evidence="1" type="ORF">Adt_02778</name>
</gene>
<dbReference type="EMBL" id="JBFOLK010000001">
    <property type="protein sequence ID" value="KAL2541800.1"/>
    <property type="molecule type" value="Genomic_DNA"/>
</dbReference>
<evidence type="ECO:0000313" key="2">
    <source>
        <dbReference type="Proteomes" id="UP001604336"/>
    </source>
</evidence>
<dbReference type="InterPro" id="IPR043502">
    <property type="entry name" value="DNA/RNA_pol_sf"/>
</dbReference>
<dbReference type="PANTHER" id="PTHR48475:SF1">
    <property type="entry name" value="RNASE H TYPE-1 DOMAIN-CONTAINING PROTEIN"/>
    <property type="match status" value="1"/>
</dbReference>
<dbReference type="InterPro" id="IPR043128">
    <property type="entry name" value="Rev_trsase/Diguanyl_cyclase"/>
</dbReference>
<accession>A0ABD1VWL6</accession>
<keyword evidence="2" id="KW-1185">Reference proteome</keyword>
<dbReference type="PANTHER" id="PTHR48475">
    <property type="entry name" value="RIBONUCLEASE H"/>
    <property type="match status" value="1"/>
</dbReference>
<dbReference type="Proteomes" id="UP001604336">
    <property type="component" value="Unassembled WGS sequence"/>
</dbReference>
<organism evidence="1 2">
    <name type="scientific">Abeliophyllum distichum</name>
    <dbReference type="NCBI Taxonomy" id="126358"/>
    <lineage>
        <taxon>Eukaryota</taxon>
        <taxon>Viridiplantae</taxon>
        <taxon>Streptophyta</taxon>
        <taxon>Embryophyta</taxon>
        <taxon>Tracheophyta</taxon>
        <taxon>Spermatophyta</taxon>
        <taxon>Magnoliopsida</taxon>
        <taxon>eudicotyledons</taxon>
        <taxon>Gunneridae</taxon>
        <taxon>Pentapetalae</taxon>
        <taxon>asterids</taxon>
        <taxon>lamiids</taxon>
        <taxon>Lamiales</taxon>
        <taxon>Oleaceae</taxon>
        <taxon>Forsythieae</taxon>
        <taxon>Abeliophyllum</taxon>
    </lineage>
</organism>